<comment type="caution">
    <text evidence="1">The sequence shown here is derived from an EMBL/GenBank/DDBJ whole genome shotgun (WGS) entry which is preliminary data.</text>
</comment>
<sequence length="75" mass="7761">MPSDTTAISRARYGASRRIRRLADGQNLIDFSAGMPAPIHGGPPWRGPAPGMRAAVFFGAPLPGCTPGGLAPFPC</sequence>
<protein>
    <submittedName>
        <fullName evidence="1">Uncharacterized protein</fullName>
    </submittedName>
</protein>
<organism evidence="1 2">
    <name type="scientific">Virgisporangium aurantiacum</name>
    <dbReference type="NCBI Taxonomy" id="175570"/>
    <lineage>
        <taxon>Bacteria</taxon>
        <taxon>Bacillati</taxon>
        <taxon>Actinomycetota</taxon>
        <taxon>Actinomycetes</taxon>
        <taxon>Micromonosporales</taxon>
        <taxon>Micromonosporaceae</taxon>
        <taxon>Virgisporangium</taxon>
    </lineage>
</organism>
<evidence type="ECO:0000313" key="2">
    <source>
        <dbReference type="Proteomes" id="UP000612585"/>
    </source>
</evidence>
<accession>A0A8J3ZE43</accession>
<keyword evidence="2" id="KW-1185">Reference proteome</keyword>
<dbReference type="AlphaFoldDB" id="A0A8J3ZE43"/>
<dbReference type="Proteomes" id="UP000612585">
    <property type="component" value="Unassembled WGS sequence"/>
</dbReference>
<proteinExistence type="predicted"/>
<dbReference type="EMBL" id="BOPG01000047">
    <property type="protein sequence ID" value="GIJ59588.1"/>
    <property type="molecule type" value="Genomic_DNA"/>
</dbReference>
<name>A0A8J3ZE43_9ACTN</name>
<reference evidence="1" key="1">
    <citation type="submission" date="2021-01" db="EMBL/GenBank/DDBJ databases">
        <title>Whole genome shotgun sequence of Virgisporangium aurantiacum NBRC 16421.</title>
        <authorList>
            <person name="Komaki H."/>
            <person name="Tamura T."/>
        </authorList>
    </citation>
    <scope>NUCLEOTIDE SEQUENCE</scope>
    <source>
        <strain evidence="1">NBRC 16421</strain>
    </source>
</reference>
<gene>
    <name evidence="1" type="ORF">Vau01_071040</name>
</gene>
<evidence type="ECO:0000313" key="1">
    <source>
        <dbReference type="EMBL" id="GIJ59588.1"/>
    </source>
</evidence>